<feature type="transmembrane region" description="Helical" evidence="1">
    <location>
        <begin position="146"/>
        <end position="163"/>
    </location>
</feature>
<dbReference type="AlphaFoldDB" id="A0AAE8ZYD8"/>
<feature type="transmembrane region" description="Helical" evidence="1">
    <location>
        <begin position="112"/>
        <end position="134"/>
    </location>
</feature>
<reference evidence="2 3" key="1">
    <citation type="submission" date="2022-02" db="EMBL/GenBank/DDBJ databases">
        <title>Chromosome-level reference genomes for two strains of Caenorhabditis briggsae: an improved platform for comparative genomics.</title>
        <authorList>
            <person name="Stevens L."/>
            <person name="Andersen E.C."/>
        </authorList>
    </citation>
    <scope>NUCLEOTIDE SEQUENCE [LARGE SCALE GENOMIC DNA]</scope>
    <source>
        <strain evidence="2">QX1410_ONT</strain>
        <tissue evidence="2">Whole-organism</tissue>
    </source>
</reference>
<feature type="transmembrane region" description="Helical" evidence="1">
    <location>
        <begin position="73"/>
        <end position="91"/>
    </location>
</feature>
<name>A0AAE8ZYD8_CAEBR</name>
<evidence type="ECO:0000256" key="1">
    <source>
        <dbReference type="SAM" id="Phobius"/>
    </source>
</evidence>
<feature type="transmembrane region" description="Helical" evidence="1">
    <location>
        <begin position="175"/>
        <end position="195"/>
    </location>
</feature>
<sequence>MSTESYYPSYTLAGFWLAYPPLTFLMDANEKFGLFYAFVLLVLQTFCALKHVSSTVEQEENGPKLTRKQRIKILKAELITLLTCLMLQHCVASQIAEFSRRSPEHYSEHPFYWPYICLMFGLGVSSVLLTVFLAEHSISLFHPSDFLDSYQMIIFYIYVFMIARDEKNITERMYFVFYYHIIKGILIVFMDPSSFVDTCNESEMVIIKTWTGRKYRGHPKRQWLSILIIEFENLEECVEGKVWEKSKRHVLLGVQIMWMKRWRQNPEVFGLA</sequence>
<proteinExistence type="predicted"/>
<organism evidence="2 3">
    <name type="scientific">Caenorhabditis briggsae</name>
    <dbReference type="NCBI Taxonomy" id="6238"/>
    <lineage>
        <taxon>Eukaryota</taxon>
        <taxon>Metazoa</taxon>
        <taxon>Ecdysozoa</taxon>
        <taxon>Nematoda</taxon>
        <taxon>Chromadorea</taxon>
        <taxon>Rhabditida</taxon>
        <taxon>Rhabditina</taxon>
        <taxon>Rhabditomorpha</taxon>
        <taxon>Rhabditoidea</taxon>
        <taxon>Rhabditidae</taxon>
        <taxon>Peloderinae</taxon>
        <taxon>Caenorhabditis</taxon>
    </lineage>
</organism>
<feature type="transmembrane region" description="Helical" evidence="1">
    <location>
        <begin position="33"/>
        <end position="53"/>
    </location>
</feature>
<dbReference type="Proteomes" id="UP000827892">
    <property type="component" value="Chromosome V"/>
</dbReference>
<dbReference type="EMBL" id="CP090895">
    <property type="protein sequence ID" value="ULT86004.1"/>
    <property type="molecule type" value="Genomic_DNA"/>
</dbReference>
<gene>
    <name evidence="2" type="ORF">L3Y34_006001</name>
</gene>
<evidence type="ECO:0000313" key="3">
    <source>
        <dbReference type="Proteomes" id="UP000827892"/>
    </source>
</evidence>
<keyword evidence="1" id="KW-0812">Transmembrane</keyword>
<accession>A0AAE8ZYD8</accession>
<evidence type="ECO:0000313" key="2">
    <source>
        <dbReference type="EMBL" id="ULT86004.1"/>
    </source>
</evidence>
<protein>
    <submittedName>
        <fullName evidence="2">Uncharacterized protein</fullName>
    </submittedName>
</protein>
<keyword evidence="1" id="KW-0472">Membrane</keyword>
<keyword evidence="1" id="KW-1133">Transmembrane helix</keyword>